<feature type="compositionally biased region" description="Low complexity" evidence="7">
    <location>
        <begin position="965"/>
        <end position="975"/>
    </location>
</feature>
<dbReference type="AlphaFoldDB" id="A0A1R1XQN3"/>
<feature type="compositionally biased region" description="Low complexity" evidence="7">
    <location>
        <begin position="938"/>
        <end position="947"/>
    </location>
</feature>
<accession>A0A1R1XQN3</accession>
<comment type="caution">
    <text evidence="9">The sequence shown here is derived from an EMBL/GenBank/DDBJ whole genome shotgun (WGS) entry which is preliminary data.</text>
</comment>
<dbReference type="PROSITE" id="PS50067">
    <property type="entry name" value="KINESIN_MOTOR_2"/>
    <property type="match status" value="1"/>
</dbReference>
<dbReference type="STRING" id="133412.A0A1R1XQN3"/>
<protein>
    <submittedName>
        <fullName evidence="9">Kinesin-like protein 5</fullName>
    </submittedName>
</protein>
<dbReference type="PANTHER" id="PTHR47969">
    <property type="entry name" value="CHROMOSOME-ASSOCIATED KINESIN KIF4A-RELATED"/>
    <property type="match status" value="1"/>
</dbReference>
<dbReference type="GO" id="GO:0008017">
    <property type="term" value="F:microtubule binding"/>
    <property type="evidence" value="ECO:0007669"/>
    <property type="project" value="InterPro"/>
</dbReference>
<dbReference type="GO" id="GO:0003777">
    <property type="term" value="F:microtubule motor activity"/>
    <property type="evidence" value="ECO:0007669"/>
    <property type="project" value="InterPro"/>
</dbReference>
<keyword evidence="6" id="KW-0505">Motor protein</keyword>
<dbReference type="Gene3D" id="3.40.850.10">
    <property type="entry name" value="Kinesin motor domain"/>
    <property type="match status" value="1"/>
</dbReference>
<dbReference type="EMBL" id="LSSN01002186">
    <property type="protein sequence ID" value="OMJ16941.1"/>
    <property type="molecule type" value="Genomic_DNA"/>
</dbReference>
<dbReference type="InterPro" id="IPR027417">
    <property type="entry name" value="P-loop_NTPase"/>
</dbReference>
<evidence type="ECO:0000259" key="8">
    <source>
        <dbReference type="PROSITE" id="PS50067"/>
    </source>
</evidence>
<dbReference type="PROSITE" id="PS00411">
    <property type="entry name" value="KINESIN_MOTOR_1"/>
    <property type="match status" value="1"/>
</dbReference>
<dbReference type="GO" id="GO:0051231">
    <property type="term" value="P:spindle elongation"/>
    <property type="evidence" value="ECO:0007669"/>
    <property type="project" value="TreeGrafter"/>
</dbReference>
<proteinExistence type="inferred from homology"/>
<feature type="compositionally biased region" description="Low complexity" evidence="7">
    <location>
        <begin position="516"/>
        <end position="546"/>
    </location>
</feature>
<feature type="region of interest" description="Disordered" evidence="7">
    <location>
        <begin position="42"/>
        <end position="71"/>
    </location>
</feature>
<dbReference type="GO" id="GO:0005524">
    <property type="term" value="F:ATP binding"/>
    <property type="evidence" value="ECO:0007669"/>
    <property type="project" value="UniProtKB-UniRule"/>
</dbReference>
<evidence type="ECO:0000256" key="3">
    <source>
        <dbReference type="ARBA" id="ARBA00022741"/>
    </source>
</evidence>
<evidence type="ECO:0000313" key="10">
    <source>
        <dbReference type="Proteomes" id="UP000187283"/>
    </source>
</evidence>
<dbReference type="GO" id="GO:0007052">
    <property type="term" value="P:mitotic spindle organization"/>
    <property type="evidence" value="ECO:0007669"/>
    <property type="project" value="TreeGrafter"/>
</dbReference>
<keyword evidence="3 6" id="KW-0547">Nucleotide-binding</keyword>
<evidence type="ECO:0000256" key="5">
    <source>
        <dbReference type="ARBA" id="ARBA00023054"/>
    </source>
</evidence>
<dbReference type="InterPro" id="IPR027640">
    <property type="entry name" value="Kinesin-like_fam"/>
</dbReference>
<feature type="region of interest" description="Disordered" evidence="7">
    <location>
        <begin position="938"/>
        <end position="1003"/>
    </location>
</feature>
<evidence type="ECO:0000256" key="7">
    <source>
        <dbReference type="SAM" id="MobiDB-lite"/>
    </source>
</evidence>
<dbReference type="GO" id="GO:0007018">
    <property type="term" value="P:microtubule-based movement"/>
    <property type="evidence" value="ECO:0007669"/>
    <property type="project" value="InterPro"/>
</dbReference>
<dbReference type="InterPro" id="IPR036961">
    <property type="entry name" value="Kinesin_motor_dom_sf"/>
</dbReference>
<dbReference type="InterPro" id="IPR019821">
    <property type="entry name" value="Kinesin_motor_CS"/>
</dbReference>
<keyword evidence="5" id="KW-0175">Coiled coil</keyword>
<dbReference type="GO" id="GO:0005875">
    <property type="term" value="C:microtubule associated complex"/>
    <property type="evidence" value="ECO:0007669"/>
    <property type="project" value="TreeGrafter"/>
</dbReference>
<evidence type="ECO:0000256" key="1">
    <source>
        <dbReference type="ARBA" id="ARBA00004496"/>
    </source>
</evidence>
<feature type="compositionally biased region" description="Polar residues" evidence="7">
    <location>
        <begin position="980"/>
        <end position="999"/>
    </location>
</feature>
<dbReference type="Pfam" id="PF00225">
    <property type="entry name" value="Kinesin"/>
    <property type="match status" value="1"/>
</dbReference>
<dbReference type="PRINTS" id="PR00380">
    <property type="entry name" value="KINESINHEAVY"/>
</dbReference>
<dbReference type="SUPFAM" id="SSF52540">
    <property type="entry name" value="P-loop containing nucleoside triphosphate hydrolases"/>
    <property type="match status" value="1"/>
</dbReference>
<gene>
    <name evidence="9" type="ORF">AYI70_g6287</name>
</gene>
<dbReference type="CDD" id="cd01370">
    <property type="entry name" value="KISc_KIP3_like"/>
    <property type="match status" value="1"/>
</dbReference>
<evidence type="ECO:0000256" key="2">
    <source>
        <dbReference type="ARBA" id="ARBA00022490"/>
    </source>
</evidence>
<dbReference type="InterPro" id="IPR001752">
    <property type="entry name" value="Kinesin_motor_dom"/>
</dbReference>
<keyword evidence="2" id="KW-0963">Cytoplasm</keyword>
<evidence type="ECO:0000313" key="9">
    <source>
        <dbReference type="EMBL" id="OMJ16941.1"/>
    </source>
</evidence>
<sequence length="1070" mass="118895">MTFEIIPRDQNQGYSSNILNYKPSVECIEMKDSSEVDLTIRPTIQNGSDNNTMQINTNSTGQIKDQPRDNPFSQSSVLVAVRVRPFSKKELCNMIPSEAERYNYQLPSVEEQAHIKANMGTWGNAPIWKSVIPIDKNVLVFDPPNDDNDFGSAAIPASSLLKQGPRGARNFRPNASQIASSNQKHKDIRFVFDQVYGEDSTQQEVYQGTAQSLIYSIMEGYNATVFAYGATGCGKTYTISGTNEDPGIIYLTMQELFKKMQEESQTKEIESTVSYLEVYNETIIDLLSNKQAKPNGLSLREDATLGVTVAGLSEHKPKNVDEVMNLVTLGNQNRTMSPTEANAASSRSHAVLQIRIRQKSKNSGLNANMLTATLSIIDLAGSERATVTQNKGDRMREGANINRSLLALANCINALCDPKKGRHIPYRDSKLTRLLKFSLGGNCRTVMITCVSPSSTYYEETHNTLKYASRAKNIRTTLNKNTSSSKMHISQYTKKIQEQSLEIRRLQKEISDLKKSVGSSSNSVNKYNFQSNSRNNSINNSQQQNSLDNRRKIAAEQLVQDIRNRMSETISSACTSQYDWASASVFSTIFSNSQNTLKSWRDQFDSSISKNNSIDSNGSASDAYRKRIDELLGNLAQQCKKASRYADHSYQASQRFQYTAKKISTSTNPSQGLSNEQKQRIEQELKILQLTSEKKGLQRQIELLLSITEGYSEEIKSAFGLNAICLSNMKSVISELKEFKDLNSNNISDKPLRIDQIIEYLNGIYMASISGFSQSTSKIESIISLVLNSGGPSKIDAGKLFSLTSSPITKSYAINSKREQRQPLTIENFVPKAFSQLPPVPNMNSNKPSKSTQRKEIISAAINNLKSTRMISPRLKKSRNSLLGTLGISNINSADNLGLSNFMSPSKRKLETPIAGNAPIVKSSVTYTSAIRRNNYSSRRSSLSSNYKMDNSIEMESSRKKIKSDSSINKRNSIIGSRLPETNLTSSSNPLDQKTTKINGNGLLRARQNKRTSIDFSKLKLSNEPKSQSVKLISPNSSQTFSSQNESVSRYNPLGSSAVPKKGILKNSNR</sequence>
<dbReference type="Proteomes" id="UP000187283">
    <property type="component" value="Unassembled WGS sequence"/>
</dbReference>
<keyword evidence="10" id="KW-1185">Reference proteome</keyword>
<name>A0A1R1XQN3_9FUNG</name>
<dbReference type="PANTHER" id="PTHR47969:SF15">
    <property type="entry name" value="CHROMOSOME-ASSOCIATED KINESIN KIF4A-RELATED"/>
    <property type="match status" value="1"/>
</dbReference>
<dbReference type="GO" id="GO:0005737">
    <property type="term" value="C:cytoplasm"/>
    <property type="evidence" value="ECO:0007669"/>
    <property type="project" value="UniProtKB-SubCell"/>
</dbReference>
<comment type="subcellular location">
    <subcellularLocation>
        <location evidence="1">Cytoplasm</location>
    </subcellularLocation>
</comment>
<feature type="domain" description="Kinesin motor" evidence="8">
    <location>
        <begin position="76"/>
        <end position="474"/>
    </location>
</feature>
<dbReference type="OrthoDB" id="3176171at2759"/>
<feature type="compositionally biased region" description="Polar residues" evidence="7">
    <location>
        <begin position="42"/>
        <end position="63"/>
    </location>
</feature>
<organism evidence="9 10">
    <name type="scientific">Smittium culicis</name>
    <dbReference type="NCBI Taxonomy" id="133412"/>
    <lineage>
        <taxon>Eukaryota</taxon>
        <taxon>Fungi</taxon>
        <taxon>Fungi incertae sedis</taxon>
        <taxon>Zoopagomycota</taxon>
        <taxon>Kickxellomycotina</taxon>
        <taxon>Harpellomycetes</taxon>
        <taxon>Harpellales</taxon>
        <taxon>Legeriomycetaceae</taxon>
        <taxon>Smittium</taxon>
    </lineage>
</organism>
<feature type="region of interest" description="Disordered" evidence="7">
    <location>
        <begin position="1025"/>
        <end position="1070"/>
    </location>
</feature>
<keyword evidence="4 6" id="KW-0067">ATP-binding</keyword>
<feature type="region of interest" description="Disordered" evidence="7">
    <location>
        <begin position="514"/>
        <end position="548"/>
    </location>
</feature>
<comment type="similarity">
    <text evidence="6">Belongs to the TRAFAC class myosin-kinesin ATPase superfamily. Kinesin family.</text>
</comment>
<reference evidence="9 10" key="1">
    <citation type="submission" date="2017-01" db="EMBL/GenBank/DDBJ databases">
        <authorList>
            <person name="Mah S.A."/>
            <person name="Swanson W.J."/>
            <person name="Moy G.W."/>
            <person name="Vacquier V.D."/>
        </authorList>
    </citation>
    <scope>NUCLEOTIDE SEQUENCE [LARGE SCALE GENOMIC DNA]</scope>
    <source>
        <strain evidence="9 10">GSMNP</strain>
    </source>
</reference>
<evidence type="ECO:0000256" key="6">
    <source>
        <dbReference type="PROSITE-ProRule" id="PRU00283"/>
    </source>
</evidence>
<evidence type="ECO:0000256" key="4">
    <source>
        <dbReference type="ARBA" id="ARBA00022840"/>
    </source>
</evidence>
<dbReference type="SMART" id="SM00129">
    <property type="entry name" value="KISc"/>
    <property type="match status" value="1"/>
</dbReference>
<feature type="compositionally biased region" description="Polar residues" evidence="7">
    <location>
        <begin position="1025"/>
        <end position="1050"/>
    </location>
</feature>
<feature type="binding site" evidence="6">
    <location>
        <begin position="229"/>
        <end position="236"/>
    </location>
    <ligand>
        <name>ATP</name>
        <dbReference type="ChEBI" id="CHEBI:30616"/>
    </ligand>
</feature>